<keyword evidence="3 9" id="KW-0479">Metal-binding</keyword>
<feature type="binding site" evidence="9">
    <location>
        <position position="194"/>
    </location>
    <ligand>
        <name>1-deoxy-D-xylulose 5-phosphate</name>
        <dbReference type="ChEBI" id="CHEBI:57792"/>
    </ligand>
</feature>
<dbReference type="Pfam" id="PF13288">
    <property type="entry name" value="DXPR_C"/>
    <property type="match status" value="1"/>
</dbReference>
<feature type="binding site" evidence="9">
    <location>
        <position position="131"/>
    </location>
    <ligand>
        <name>1-deoxy-D-xylulose 5-phosphate</name>
        <dbReference type="ChEBI" id="CHEBI:57792"/>
    </ligand>
</feature>
<dbReference type="NCBIfam" id="NF009114">
    <property type="entry name" value="PRK12464.1"/>
    <property type="match status" value="1"/>
</dbReference>
<dbReference type="OrthoDB" id="9806546at2"/>
<feature type="binding site" evidence="9">
    <location>
        <position position="239"/>
    </location>
    <ligand>
        <name>1-deoxy-D-xylulose 5-phosphate</name>
        <dbReference type="ChEBI" id="CHEBI:57792"/>
    </ligand>
</feature>
<dbReference type="UniPathway" id="UPA00056">
    <property type="reaction ID" value="UER00092"/>
</dbReference>
<proteinExistence type="inferred from homology"/>
<keyword evidence="9" id="KW-0460">Magnesium</keyword>
<comment type="similarity">
    <text evidence="2 9">Belongs to the DXR family.</text>
</comment>
<dbReference type="InterPro" id="IPR026877">
    <property type="entry name" value="DXPR_C"/>
</dbReference>
<evidence type="ECO:0000256" key="9">
    <source>
        <dbReference type="HAMAP-Rule" id="MF_00183"/>
    </source>
</evidence>
<dbReference type="Pfam" id="PF02670">
    <property type="entry name" value="DXP_reductoisom"/>
    <property type="match status" value="1"/>
</dbReference>
<dbReference type="SUPFAM" id="SSF69055">
    <property type="entry name" value="1-deoxy-D-xylulose-5-phosphate reductoisomerase, C-terminal domain"/>
    <property type="match status" value="1"/>
</dbReference>
<feature type="binding site" evidence="9">
    <location>
        <position position="130"/>
    </location>
    <ligand>
        <name>NADPH</name>
        <dbReference type="ChEBI" id="CHEBI:57783"/>
    </ligand>
</feature>
<evidence type="ECO:0000256" key="7">
    <source>
        <dbReference type="ARBA" id="ARBA00023229"/>
    </source>
</evidence>
<keyword evidence="13" id="KW-0413">Isomerase</keyword>
<dbReference type="InterPro" id="IPR013644">
    <property type="entry name" value="DXP_reductoisomerase_C"/>
</dbReference>
<organism evidence="13 14">
    <name type="scientific">Alkanindiges hydrocarboniclasticus</name>
    <dbReference type="NCBI Taxonomy" id="1907941"/>
    <lineage>
        <taxon>Bacteria</taxon>
        <taxon>Pseudomonadati</taxon>
        <taxon>Pseudomonadota</taxon>
        <taxon>Gammaproteobacteria</taxon>
        <taxon>Moraxellales</taxon>
        <taxon>Moraxellaceae</taxon>
        <taxon>Alkanindiges</taxon>
    </lineage>
</organism>
<evidence type="ECO:0000256" key="6">
    <source>
        <dbReference type="ARBA" id="ARBA00023211"/>
    </source>
</evidence>
<dbReference type="EC" id="1.1.1.267" evidence="9"/>
<dbReference type="GO" id="GO:0030145">
    <property type="term" value="F:manganese ion binding"/>
    <property type="evidence" value="ECO:0007669"/>
    <property type="project" value="TreeGrafter"/>
</dbReference>
<evidence type="ECO:0000313" key="13">
    <source>
        <dbReference type="EMBL" id="ONG38653.1"/>
    </source>
</evidence>
<evidence type="ECO:0000256" key="5">
    <source>
        <dbReference type="ARBA" id="ARBA00023002"/>
    </source>
</evidence>
<feature type="binding site" evidence="9">
    <location>
        <position position="156"/>
    </location>
    <ligand>
        <name>Mn(2+)</name>
        <dbReference type="ChEBI" id="CHEBI:29035"/>
    </ligand>
</feature>
<accession>A0A1S8CT63</accession>
<comment type="cofactor">
    <cofactor evidence="9">
        <name>Mg(2+)</name>
        <dbReference type="ChEBI" id="CHEBI:18420"/>
    </cofactor>
    <cofactor evidence="9">
        <name>Mn(2+)</name>
        <dbReference type="ChEBI" id="CHEBI:29035"/>
    </cofactor>
</comment>
<dbReference type="HAMAP" id="MF_00183">
    <property type="entry name" value="DXP_reductoisom"/>
    <property type="match status" value="1"/>
</dbReference>
<dbReference type="EMBL" id="MLCN01000030">
    <property type="protein sequence ID" value="ONG38653.1"/>
    <property type="molecule type" value="Genomic_DNA"/>
</dbReference>
<evidence type="ECO:0000259" key="11">
    <source>
        <dbReference type="Pfam" id="PF08436"/>
    </source>
</evidence>
<dbReference type="STRING" id="1907941.BKE30_12020"/>
<dbReference type="NCBIfam" id="TIGR00243">
    <property type="entry name" value="Dxr"/>
    <property type="match status" value="1"/>
</dbReference>
<dbReference type="PANTHER" id="PTHR30525">
    <property type="entry name" value="1-DEOXY-D-XYLULOSE 5-PHOSPHATE REDUCTOISOMERASE"/>
    <property type="match status" value="1"/>
</dbReference>
<feature type="domain" description="1-deoxy-D-xylulose 5-phosphate reductoisomerase C-terminal" evidence="11">
    <location>
        <begin position="152"/>
        <end position="247"/>
    </location>
</feature>
<feature type="binding site" evidence="9">
    <location>
        <position position="235"/>
    </location>
    <ligand>
        <name>1-deoxy-D-xylulose 5-phosphate</name>
        <dbReference type="ChEBI" id="CHEBI:57792"/>
    </ligand>
</feature>
<dbReference type="SUPFAM" id="SSF55347">
    <property type="entry name" value="Glyceraldehyde-3-phosphate dehydrogenase-like, C-terminal domain"/>
    <property type="match status" value="1"/>
</dbReference>
<dbReference type="Gene3D" id="3.40.50.720">
    <property type="entry name" value="NAD(P)-binding Rossmann-like Domain"/>
    <property type="match status" value="1"/>
</dbReference>
<feature type="binding site" evidence="9">
    <location>
        <position position="158"/>
    </location>
    <ligand>
        <name>Mn(2+)</name>
        <dbReference type="ChEBI" id="CHEBI:29035"/>
    </ligand>
</feature>
<feature type="binding site" evidence="9">
    <location>
        <position position="14"/>
    </location>
    <ligand>
        <name>NADPH</name>
        <dbReference type="ChEBI" id="CHEBI:57783"/>
    </ligand>
</feature>
<feature type="binding site" evidence="9">
    <location>
        <position position="239"/>
    </location>
    <ligand>
        <name>Mn(2+)</name>
        <dbReference type="ChEBI" id="CHEBI:29035"/>
    </ligand>
</feature>
<feature type="binding site" evidence="9">
    <location>
        <position position="157"/>
    </location>
    <ligand>
        <name>1-deoxy-D-xylulose 5-phosphate</name>
        <dbReference type="ChEBI" id="CHEBI:57792"/>
    </ligand>
</feature>
<feature type="binding site" evidence="9">
    <location>
        <position position="132"/>
    </location>
    <ligand>
        <name>NADPH</name>
        <dbReference type="ChEBI" id="CHEBI:57783"/>
    </ligand>
</feature>
<dbReference type="Proteomes" id="UP000192132">
    <property type="component" value="Unassembled WGS sequence"/>
</dbReference>
<dbReference type="GO" id="GO:0016853">
    <property type="term" value="F:isomerase activity"/>
    <property type="evidence" value="ECO:0007669"/>
    <property type="project" value="UniProtKB-KW"/>
</dbReference>
<comment type="caution">
    <text evidence="13">The sequence shown here is derived from an EMBL/GenBank/DDBJ whole genome shotgun (WGS) entry which is preliminary data.</text>
</comment>
<sequence>MPLQQVTILGATGSIGQSTLKVLAQHSDQYQVYALTGFQRLEELAKLVEQYSPQVVVVEQGKKDYFKTLLALHCNDKKTQALEILEGEAGLCQVASAAAVDVVMAAIVGSAGLKPTLAAIDAGKRVLLANKEALVMAGELFMQRVKQAQATLLPVDSEHNAIFQCLPADYFSSPTQFNEHGNRAGVSQILLTASGGPFRTWSLAQMQQATPAQACKHPNWSMGQKISVDSATLMNKGLELIEACHLFELPVERVTVVIHPESIVHSLVQYIDGSTLAQLGNPDMCTPIAHALAWPQRMTTTVPPLDLFSANCLNFEQPDEIKFPALSLAKTAMKTGGCAPAILNAANEVAVAAFLSGKVAFTQITQLIHAVITQINVLPAHDLGTILAQDLEARELARHWIMAHANRTT</sequence>
<keyword evidence="7 9" id="KW-0414">Isoprene biosynthesis</keyword>
<feature type="binding site" evidence="9">
    <location>
        <position position="12"/>
    </location>
    <ligand>
        <name>NADPH</name>
        <dbReference type="ChEBI" id="CHEBI:57783"/>
    </ligand>
</feature>
<evidence type="ECO:0000256" key="4">
    <source>
        <dbReference type="ARBA" id="ARBA00022857"/>
    </source>
</evidence>
<evidence type="ECO:0000313" key="14">
    <source>
        <dbReference type="Proteomes" id="UP000192132"/>
    </source>
</evidence>
<keyword evidence="14" id="KW-1185">Reference proteome</keyword>
<dbReference type="GO" id="GO:0030604">
    <property type="term" value="F:1-deoxy-D-xylulose-5-phosphate reductoisomerase activity"/>
    <property type="evidence" value="ECO:0007669"/>
    <property type="project" value="UniProtKB-UniRule"/>
</dbReference>
<dbReference type="PANTHER" id="PTHR30525:SF0">
    <property type="entry name" value="1-DEOXY-D-XYLULOSE 5-PHOSPHATE REDUCTOISOMERASE, CHLOROPLASTIC"/>
    <property type="match status" value="1"/>
</dbReference>
<feature type="binding site" evidence="9">
    <location>
        <position position="223"/>
    </location>
    <ligand>
        <name>NADPH</name>
        <dbReference type="ChEBI" id="CHEBI:57783"/>
    </ligand>
</feature>
<comment type="pathway">
    <text evidence="1 9">Isoprenoid biosynthesis; isopentenyl diphosphate biosynthesis via DXP pathway; isopentenyl diphosphate from 1-deoxy-D-xylulose 5-phosphate: step 1/6.</text>
</comment>
<dbReference type="Gene3D" id="1.10.1740.10">
    <property type="match status" value="1"/>
</dbReference>
<keyword evidence="6 9" id="KW-0464">Manganese</keyword>
<dbReference type="AlphaFoldDB" id="A0A1S8CT63"/>
<evidence type="ECO:0000256" key="1">
    <source>
        <dbReference type="ARBA" id="ARBA00005094"/>
    </source>
</evidence>
<feature type="domain" description="DXP reductoisomerase C-terminal" evidence="12">
    <location>
        <begin position="279"/>
        <end position="395"/>
    </location>
</feature>
<comment type="function">
    <text evidence="9">Catalyzes the NADPH-dependent rearrangement and reduction of 1-deoxy-D-xylulose-5-phosphate (DXP) to 2-C-methyl-D-erythritol 4-phosphate (MEP).</text>
</comment>
<evidence type="ECO:0000259" key="10">
    <source>
        <dbReference type="Pfam" id="PF02670"/>
    </source>
</evidence>
<evidence type="ECO:0000256" key="2">
    <source>
        <dbReference type="ARBA" id="ARBA00006825"/>
    </source>
</evidence>
<comment type="catalytic activity">
    <reaction evidence="8">
        <text>2-C-methyl-D-erythritol 4-phosphate + NADP(+) = 1-deoxy-D-xylulose 5-phosphate + NADPH + H(+)</text>
        <dbReference type="Rhea" id="RHEA:13717"/>
        <dbReference type="ChEBI" id="CHEBI:15378"/>
        <dbReference type="ChEBI" id="CHEBI:57783"/>
        <dbReference type="ChEBI" id="CHEBI:57792"/>
        <dbReference type="ChEBI" id="CHEBI:58262"/>
        <dbReference type="ChEBI" id="CHEBI:58349"/>
        <dbReference type="EC" id="1.1.1.267"/>
    </reaction>
    <physiologicalReaction direction="right-to-left" evidence="8">
        <dbReference type="Rhea" id="RHEA:13719"/>
    </physiologicalReaction>
</comment>
<feature type="domain" description="1-deoxy-D-xylulose 5-phosphate reductoisomerase N-terminal" evidence="10">
    <location>
        <begin position="6"/>
        <end position="138"/>
    </location>
</feature>
<keyword evidence="5 9" id="KW-0560">Oxidoreductase</keyword>
<feature type="binding site" evidence="9">
    <location>
        <position position="230"/>
    </location>
    <ligand>
        <name>1-deoxy-D-xylulose 5-phosphate</name>
        <dbReference type="ChEBI" id="CHEBI:57792"/>
    </ligand>
</feature>
<gene>
    <name evidence="9" type="primary">dxr</name>
    <name evidence="13" type="ORF">BKE30_12020</name>
</gene>
<dbReference type="Pfam" id="PF08436">
    <property type="entry name" value="DXP_redisom_C"/>
    <property type="match status" value="1"/>
</dbReference>
<evidence type="ECO:0000256" key="8">
    <source>
        <dbReference type="ARBA" id="ARBA00048543"/>
    </source>
</evidence>
<dbReference type="InterPro" id="IPR036169">
    <property type="entry name" value="DXPR_C_sf"/>
</dbReference>
<keyword evidence="4 9" id="KW-0521">NADP</keyword>
<dbReference type="RefSeq" id="WP_076878837.1">
    <property type="nucleotide sequence ID" value="NZ_MLCN01000030.1"/>
</dbReference>
<dbReference type="InterPro" id="IPR036291">
    <property type="entry name" value="NAD(P)-bd_dom_sf"/>
</dbReference>
<dbReference type="GO" id="GO:0051484">
    <property type="term" value="P:isopentenyl diphosphate biosynthetic process, methylerythritol 4-phosphate pathway involved in terpenoid biosynthetic process"/>
    <property type="evidence" value="ECO:0007669"/>
    <property type="project" value="UniProtKB-ARBA"/>
</dbReference>
<feature type="binding site" evidence="9">
    <location>
        <position position="217"/>
    </location>
    <ligand>
        <name>1-deoxy-D-xylulose 5-phosphate</name>
        <dbReference type="ChEBI" id="CHEBI:57792"/>
    </ligand>
</feature>
<dbReference type="InterPro" id="IPR013512">
    <property type="entry name" value="DXP_reductoisomerase_N"/>
</dbReference>
<feature type="binding site" evidence="9">
    <location>
        <position position="158"/>
    </location>
    <ligand>
        <name>1-deoxy-D-xylulose 5-phosphate</name>
        <dbReference type="ChEBI" id="CHEBI:57792"/>
    </ligand>
</feature>
<dbReference type="InterPro" id="IPR003821">
    <property type="entry name" value="DXP_reductoisomerase"/>
</dbReference>
<protein>
    <recommendedName>
        <fullName evidence="9">1-deoxy-D-xylulose 5-phosphate reductoisomerase</fullName>
        <shortName evidence="9">DXP reductoisomerase</shortName>
        <ecNumber evidence="9">1.1.1.267</ecNumber>
    </recommendedName>
    <alternativeName>
        <fullName evidence="9">1-deoxyxylulose-5-phosphate reductoisomerase</fullName>
    </alternativeName>
    <alternativeName>
        <fullName evidence="9">2-C-methyl-D-erythritol 4-phosphate synthase</fullName>
    </alternativeName>
</protein>
<dbReference type="SUPFAM" id="SSF51735">
    <property type="entry name" value="NAD(P)-binding Rossmann-fold domains"/>
    <property type="match status" value="1"/>
</dbReference>
<comment type="caution">
    <text evidence="9">Lacks conserved residue(s) required for the propagation of feature annotation.</text>
</comment>
<feature type="binding site" evidence="9">
    <location>
        <position position="13"/>
    </location>
    <ligand>
        <name>NADPH</name>
        <dbReference type="ChEBI" id="CHEBI:57783"/>
    </ligand>
</feature>
<dbReference type="GO" id="GO:0070402">
    <property type="term" value="F:NADPH binding"/>
    <property type="evidence" value="ECO:0007669"/>
    <property type="project" value="InterPro"/>
</dbReference>
<evidence type="ECO:0000256" key="3">
    <source>
        <dbReference type="ARBA" id="ARBA00022723"/>
    </source>
</evidence>
<name>A0A1S8CT63_9GAMM</name>
<feature type="binding site" evidence="9">
    <location>
        <position position="236"/>
    </location>
    <ligand>
        <name>1-deoxy-D-xylulose 5-phosphate</name>
        <dbReference type="ChEBI" id="CHEBI:57792"/>
    </ligand>
</feature>
<dbReference type="FunFam" id="3.40.50.720:FF:000045">
    <property type="entry name" value="1-deoxy-D-xylulose 5-phosphate reductoisomerase"/>
    <property type="match status" value="1"/>
</dbReference>
<dbReference type="PIRSF" id="PIRSF006205">
    <property type="entry name" value="Dxp_reductismrs"/>
    <property type="match status" value="1"/>
</dbReference>
<evidence type="ECO:0000259" key="12">
    <source>
        <dbReference type="Pfam" id="PF13288"/>
    </source>
</evidence>
<feature type="binding site" evidence="9">
    <location>
        <position position="15"/>
    </location>
    <ligand>
        <name>NADPH</name>
        <dbReference type="ChEBI" id="CHEBI:57783"/>
    </ligand>
</feature>
<reference evidence="13 14" key="1">
    <citation type="submission" date="2016-10" db="EMBL/GenBank/DDBJ databases">
        <title>Draft Genome sequence of Alkanindiges sp. strain H1.</title>
        <authorList>
            <person name="Subhash Y."/>
            <person name="Lee S."/>
        </authorList>
    </citation>
    <scope>NUCLEOTIDE SEQUENCE [LARGE SCALE GENOMIC DNA]</scope>
    <source>
        <strain evidence="13 14">H1</strain>
    </source>
</reference>